<evidence type="ECO:0000256" key="7">
    <source>
        <dbReference type="PROSITE-ProRule" id="PRU00723"/>
    </source>
</evidence>
<dbReference type="PROSITE" id="PS50103">
    <property type="entry name" value="ZF_C3H1"/>
    <property type="match status" value="2"/>
</dbReference>
<dbReference type="EnsemblMetazoa" id="SCAU011638-RD">
    <property type="protein sequence ID" value="SCAU011638-PD"/>
    <property type="gene ID" value="SCAU011638"/>
</dbReference>
<feature type="domain" description="RRM" evidence="9">
    <location>
        <begin position="199"/>
        <end position="306"/>
    </location>
</feature>
<accession>A0A1I8PVX6</accession>
<evidence type="ECO:0000256" key="3">
    <source>
        <dbReference type="ARBA" id="ARBA00022771"/>
    </source>
</evidence>
<dbReference type="InterPro" id="IPR000504">
    <property type="entry name" value="RRM_dom"/>
</dbReference>
<evidence type="ECO:0000256" key="5">
    <source>
        <dbReference type="ARBA" id="ARBA00022884"/>
    </source>
</evidence>
<protein>
    <submittedName>
        <fullName evidence="11">Uncharacterized protein</fullName>
    </submittedName>
</protein>
<keyword evidence="4 7" id="KW-0862">Zinc</keyword>
<dbReference type="InterPro" id="IPR012677">
    <property type="entry name" value="Nucleotide-bd_a/b_plait_sf"/>
</dbReference>
<dbReference type="GO" id="GO:0000398">
    <property type="term" value="P:mRNA splicing, via spliceosome"/>
    <property type="evidence" value="ECO:0007669"/>
    <property type="project" value="InterPro"/>
</dbReference>
<evidence type="ECO:0000259" key="10">
    <source>
        <dbReference type="PROSITE" id="PS50103"/>
    </source>
</evidence>
<dbReference type="InterPro" id="IPR035979">
    <property type="entry name" value="RBD_domain_sf"/>
</dbReference>
<feature type="compositionally biased region" description="Basic residues" evidence="8">
    <location>
        <begin position="1"/>
        <end position="26"/>
    </location>
</feature>
<dbReference type="VEuPathDB" id="VectorBase:SCAU011638"/>
<evidence type="ECO:0000256" key="2">
    <source>
        <dbReference type="ARBA" id="ARBA00022737"/>
    </source>
</evidence>
<feature type="domain" description="C3H1-type" evidence="10">
    <location>
        <begin position="309"/>
        <end position="335"/>
    </location>
</feature>
<dbReference type="SMART" id="SM00356">
    <property type="entry name" value="ZnF_C3H1"/>
    <property type="match status" value="2"/>
</dbReference>
<evidence type="ECO:0000256" key="1">
    <source>
        <dbReference type="ARBA" id="ARBA00022723"/>
    </source>
</evidence>
<feature type="compositionally biased region" description="Basic and acidic residues" evidence="8">
    <location>
        <begin position="27"/>
        <end position="49"/>
    </location>
</feature>
<organism evidence="11 12">
    <name type="scientific">Stomoxys calcitrans</name>
    <name type="common">Stable fly</name>
    <name type="synonym">Conops calcitrans</name>
    <dbReference type="NCBI Taxonomy" id="35570"/>
    <lineage>
        <taxon>Eukaryota</taxon>
        <taxon>Metazoa</taxon>
        <taxon>Ecdysozoa</taxon>
        <taxon>Arthropoda</taxon>
        <taxon>Hexapoda</taxon>
        <taxon>Insecta</taxon>
        <taxon>Pterygota</taxon>
        <taxon>Neoptera</taxon>
        <taxon>Endopterygota</taxon>
        <taxon>Diptera</taxon>
        <taxon>Brachycera</taxon>
        <taxon>Muscomorpha</taxon>
        <taxon>Muscoidea</taxon>
        <taxon>Muscidae</taxon>
        <taxon>Stomoxys</taxon>
    </lineage>
</organism>
<evidence type="ECO:0000256" key="8">
    <source>
        <dbReference type="SAM" id="MobiDB-lite"/>
    </source>
</evidence>
<feature type="compositionally biased region" description="Low complexity" evidence="8">
    <location>
        <begin position="428"/>
        <end position="439"/>
    </location>
</feature>
<reference evidence="11" key="1">
    <citation type="submission" date="2020-05" db="UniProtKB">
        <authorList>
            <consortium name="EnsemblMetazoa"/>
        </authorList>
    </citation>
    <scope>IDENTIFICATION</scope>
    <source>
        <strain evidence="11">USDA</strain>
    </source>
</reference>
<evidence type="ECO:0000313" key="12">
    <source>
        <dbReference type="Proteomes" id="UP000095300"/>
    </source>
</evidence>
<proteinExistence type="predicted"/>
<keyword evidence="3 7" id="KW-0863">Zinc-finger</keyword>
<keyword evidence="5 6" id="KW-0694">RNA-binding</keyword>
<feature type="domain" description="C3H1-type" evidence="10">
    <location>
        <begin position="167"/>
        <end position="195"/>
    </location>
</feature>
<feature type="compositionally biased region" description="Basic residues" evidence="8">
    <location>
        <begin position="531"/>
        <end position="567"/>
    </location>
</feature>
<dbReference type="Pfam" id="PF00076">
    <property type="entry name" value="RRM_1"/>
    <property type="match status" value="1"/>
</dbReference>
<dbReference type="PANTHER" id="PTHR12620">
    <property type="entry name" value="U2 SNRNP AUXILIARY FACTOR, SMALL SUBUNIT"/>
    <property type="match status" value="1"/>
</dbReference>
<feature type="compositionally biased region" description="Basic and acidic residues" evidence="8">
    <location>
        <begin position="514"/>
        <end position="530"/>
    </location>
</feature>
<dbReference type="PROSITE" id="PS50102">
    <property type="entry name" value="RRM"/>
    <property type="match status" value="1"/>
</dbReference>
<keyword evidence="1 7" id="KW-0479">Metal-binding</keyword>
<evidence type="ECO:0000256" key="4">
    <source>
        <dbReference type="ARBA" id="ARBA00022833"/>
    </source>
</evidence>
<feature type="compositionally biased region" description="Polar residues" evidence="8">
    <location>
        <begin position="400"/>
        <end position="413"/>
    </location>
</feature>
<name>A0A1I8PVX6_STOCA</name>
<feature type="zinc finger region" description="C3H1-type" evidence="7">
    <location>
        <begin position="309"/>
        <end position="335"/>
    </location>
</feature>
<feature type="zinc finger region" description="C3H1-type" evidence="7">
    <location>
        <begin position="167"/>
        <end position="195"/>
    </location>
</feature>
<dbReference type="STRING" id="35570.A0A1I8PVX6"/>
<evidence type="ECO:0000259" key="9">
    <source>
        <dbReference type="PROSITE" id="PS50102"/>
    </source>
</evidence>
<dbReference type="GO" id="GO:0003723">
    <property type="term" value="F:RNA binding"/>
    <property type="evidence" value="ECO:0007669"/>
    <property type="project" value="UniProtKB-UniRule"/>
</dbReference>
<feature type="compositionally biased region" description="Low complexity" evidence="8">
    <location>
        <begin position="353"/>
        <end position="365"/>
    </location>
</feature>
<dbReference type="AlphaFoldDB" id="A0A1I8PVX6"/>
<dbReference type="Proteomes" id="UP000095300">
    <property type="component" value="Unassembled WGS sequence"/>
</dbReference>
<feature type="region of interest" description="Disordered" evidence="8">
    <location>
        <begin position="1"/>
        <end position="49"/>
    </location>
</feature>
<dbReference type="KEGG" id="scac:106081703"/>
<dbReference type="SUPFAM" id="SSF54928">
    <property type="entry name" value="RNA-binding domain, RBD"/>
    <property type="match status" value="1"/>
</dbReference>
<dbReference type="GO" id="GO:0089701">
    <property type="term" value="C:U2AF complex"/>
    <property type="evidence" value="ECO:0007669"/>
    <property type="project" value="InterPro"/>
</dbReference>
<keyword evidence="12" id="KW-1185">Reference proteome</keyword>
<feature type="region of interest" description="Disordered" evidence="8">
    <location>
        <begin position="343"/>
        <end position="567"/>
    </location>
</feature>
<sequence length="567" mass="67435">MEAQMKRPRTWRKLVKKLQRKKRRQKLARDRDKKLEEEELQKRNDHSYKQWLEHQEHMEELQRIADEKEQQENEEQWLRRELLAQKQFQREQQMRLAEEKAQEELREQQYKKLKELEEAKKRQQEERQRKAEEAAKELEETIKICDEYLQDPGMATPTRMQGYIETRPGEKQCEFYKKTQCCRFGYRCSHSHTRPLLSNIILIRNFFQHRLLDQQQHEEYSSAEEQLEMGEGDLRSDYDEFCADVWPELEQFGEIVNFRTARNVQPHARGTVFVEYKHKRSALKAFINLQSRYYAAKRLNVEFAHITHWRTAVCGFSLARNCPKGAYCNYLHILQNPDNKYNTPYGSLDRSQRSSTRGTSTRLQTPIISWNSVSREDAATPSQRRNWRWSESPETENATEKTPTVQNTTNSNKKVLVGIPDALDTSHKSPNSKKPSPSSRYKRKSRSRSRESHTSQKSGKEKSNKWERKENNDHKPSSQRNSPCSDRAEIIVVSSSSSSDCGDEYHSSSYKSKTYNDSDQKRPNHHESSKKQKHKKRKKSRSRDKSPRKRRSHHRHKQKHTDKRSSP</sequence>
<dbReference type="OrthoDB" id="75923at2759"/>
<feature type="compositionally biased region" description="Basic and acidic residues" evidence="8">
    <location>
        <begin position="448"/>
        <end position="476"/>
    </location>
</feature>
<evidence type="ECO:0000313" key="11">
    <source>
        <dbReference type="EnsemblMetazoa" id="SCAU011638-PD"/>
    </source>
</evidence>
<gene>
    <name evidence="11" type="primary">106081703</name>
</gene>
<dbReference type="GO" id="GO:0008270">
    <property type="term" value="F:zinc ion binding"/>
    <property type="evidence" value="ECO:0007669"/>
    <property type="project" value="UniProtKB-KW"/>
</dbReference>
<keyword evidence="2" id="KW-0677">Repeat</keyword>
<dbReference type="InterPro" id="IPR000571">
    <property type="entry name" value="Znf_CCCH"/>
</dbReference>
<dbReference type="PRINTS" id="PR01848">
    <property type="entry name" value="U2AUXFACTOR"/>
</dbReference>
<dbReference type="Gene3D" id="3.30.70.330">
    <property type="match status" value="1"/>
</dbReference>
<dbReference type="InterPro" id="IPR009145">
    <property type="entry name" value="U2AF_small"/>
</dbReference>
<evidence type="ECO:0000256" key="6">
    <source>
        <dbReference type="PROSITE-ProRule" id="PRU00176"/>
    </source>
</evidence>